<organism evidence="5 6">
    <name type="scientific">Labrys miyagiensis</name>
    <dbReference type="NCBI Taxonomy" id="346912"/>
    <lineage>
        <taxon>Bacteria</taxon>
        <taxon>Pseudomonadati</taxon>
        <taxon>Pseudomonadota</taxon>
        <taxon>Alphaproteobacteria</taxon>
        <taxon>Hyphomicrobiales</taxon>
        <taxon>Xanthobacteraceae</taxon>
        <taxon>Labrys</taxon>
    </lineage>
</organism>
<dbReference type="RefSeq" id="WP_284312686.1">
    <property type="nucleotide sequence ID" value="NZ_BSPC01000024.1"/>
</dbReference>
<gene>
    <name evidence="5" type="ORF">GCM10007874_27000</name>
</gene>
<dbReference type="InterPro" id="IPR052172">
    <property type="entry name" value="UxaA_altronate/galactarate_dh"/>
</dbReference>
<evidence type="ECO:0000256" key="1">
    <source>
        <dbReference type="ARBA" id="ARBA00010986"/>
    </source>
</evidence>
<evidence type="ECO:0000259" key="4">
    <source>
        <dbReference type="Pfam" id="PF20629"/>
    </source>
</evidence>
<dbReference type="InterPro" id="IPR007392">
    <property type="entry name" value="GD_AH_second"/>
</dbReference>
<comment type="caution">
    <text evidence="5">The sequence shown here is derived from an EMBL/GenBank/DDBJ whole genome shotgun (WGS) entry which is preliminary data.</text>
</comment>
<dbReference type="PANTHER" id="PTHR30536">
    <property type="entry name" value="ALTRONATE/GALACTARATE DEHYDRATASE"/>
    <property type="match status" value="1"/>
</dbReference>
<evidence type="ECO:0000256" key="2">
    <source>
        <dbReference type="ARBA" id="ARBA00023239"/>
    </source>
</evidence>
<name>A0ABQ6CH55_9HYPH</name>
<sequence length="408" mass="42891">MNSLAHAFENAGAMRGYLRQDGRKGIRNYLVVAYLVECAHHVARRIAAPYEDDGVQLIGFPGCYPSDYAHRVMTDLCTHPNVGAVLLVSLGCEEFQRRKLKAAIEASGRPVELFTIQGSGGTAGTTQLGRAWVEAQLAALKAAATVPFGFEDLVIGTKCGGSDGLSGVTINPAVGHAVDLLVDAGAAVMFEETCELIGCEEHMAGRAVTPDLGEALREAVRKADRYYSDLGHGSFGGGNIKYGLSTLEEKSLGAYAKSGSRPISGMIKPGVRPPHGGLYLMDTVNDGPVRYGIPNINDTQTITEMVASGCHLIVFTTGAGSVVGQALAPVIKGVSNSRVFQRMEGDMDVNGGTIADGLETVEDVGRHVVEAVVTAASGTPTKSEALGHQEFVLAYKIYEPLGPGCLPV</sequence>
<feature type="domain" description="D-galactarate/Altronate dehydratase C-terminal" evidence="4">
    <location>
        <begin position="151"/>
        <end position="395"/>
    </location>
</feature>
<dbReference type="Pfam" id="PF20629">
    <property type="entry name" value="GD_AH_C"/>
    <property type="match status" value="1"/>
</dbReference>
<evidence type="ECO:0000259" key="3">
    <source>
        <dbReference type="Pfam" id="PF04295"/>
    </source>
</evidence>
<dbReference type="Proteomes" id="UP001156882">
    <property type="component" value="Unassembled WGS sequence"/>
</dbReference>
<dbReference type="InterPro" id="IPR048332">
    <property type="entry name" value="GD_AH_C"/>
</dbReference>
<evidence type="ECO:0000313" key="5">
    <source>
        <dbReference type="EMBL" id="GLS19683.1"/>
    </source>
</evidence>
<proteinExistence type="inferred from homology"/>
<comment type="similarity">
    <text evidence="1">Belongs to the UxaA family.</text>
</comment>
<feature type="domain" description="D-galactarate/Altronate dehydratase second" evidence="3">
    <location>
        <begin position="16"/>
        <end position="139"/>
    </location>
</feature>
<reference evidence="6" key="1">
    <citation type="journal article" date="2019" name="Int. J. Syst. Evol. Microbiol.">
        <title>The Global Catalogue of Microorganisms (GCM) 10K type strain sequencing project: providing services to taxonomists for standard genome sequencing and annotation.</title>
        <authorList>
            <consortium name="The Broad Institute Genomics Platform"/>
            <consortium name="The Broad Institute Genome Sequencing Center for Infectious Disease"/>
            <person name="Wu L."/>
            <person name="Ma J."/>
        </authorList>
    </citation>
    <scope>NUCLEOTIDE SEQUENCE [LARGE SCALE GENOMIC DNA]</scope>
    <source>
        <strain evidence="6">NBRC 101365</strain>
    </source>
</reference>
<dbReference type="PANTHER" id="PTHR30536:SF5">
    <property type="entry name" value="ALTRONATE DEHYDRATASE"/>
    <property type="match status" value="1"/>
</dbReference>
<dbReference type="GO" id="GO:0016787">
    <property type="term" value="F:hydrolase activity"/>
    <property type="evidence" value="ECO:0007669"/>
    <property type="project" value="UniProtKB-KW"/>
</dbReference>
<keyword evidence="2" id="KW-0456">Lyase</keyword>
<dbReference type="Pfam" id="PF04295">
    <property type="entry name" value="GD_AH_second"/>
    <property type="match status" value="1"/>
</dbReference>
<dbReference type="EMBL" id="BSPC01000024">
    <property type="protein sequence ID" value="GLS19683.1"/>
    <property type="molecule type" value="Genomic_DNA"/>
</dbReference>
<protein>
    <submittedName>
        <fullName evidence="5">Hydrolase</fullName>
    </submittedName>
</protein>
<keyword evidence="5" id="KW-0378">Hydrolase</keyword>
<keyword evidence="6" id="KW-1185">Reference proteome</keyword>
<accession>A0ABQ6CH55</accession>
<evidence type="ECO:0000313" key="6">
    <source>
        <dbReference type="Proteomes" id="UP001156882"/>
    </source>
</evidence>